<sequence length="650" mass="71011">MRTSETAVCFYSAQLARVAYVEVCQSTPTAYSERRASSTPPTAWKGSPSEITRKRRVTQAGARPIVIDTPRSPDSDHGGDQIGSATSPRLCWQSRLDRHEDGDSFLRGLKALLSSGSLFQRQACTPAAKELPQELASSASWIYTDPHSVFSVYAKYEDRQLESIAADFLFTVKERLPKNGTERVLLKTSKARPNESLLVQSSSNVVHVTSAVLLTVTYITCLGVAPHDRKVGACHFEDNELSGVIKSPMHPSIYPLEAYCEIKVAVPYGNVIRFRMEDVDLCPRASNTITFIDGEGLGGRHLAVLTPNGTGEGGGVNDTVLMTPGRKATVIFRASCGRDVERRGFHITYEARPSEAAESDSGSSASDRIAGLDQGACGKPLLSMPGDAVNDQGSKIVRGNDAKIGAHPWQILLKHAKTDDAFCGGSLISHRWVLTAAHCFKQYSRHDVLVVLGKHSLVHREDHEIILSIRRLLVHPEFDDRTLDNDIALIELRAAIQYSSRLSPICLGDSQFIEQMVFHAAKPVLGFASGWGRVNIKGPRPENLQEVRLPVLSKQVCLESSPAAVRKKITDNMFCAGYDDQPVVMDTCEGDSGGPLVVELQGTWYLVGIVSWSHQGKCGVPGRYGFYTKVNNYNAWIVDTVKSSRTGGAT</sequence>
<comment type="caution">
    <text evidence="1">The sequence shown here is derived from an EMBL/GenBank/DDBJ whole genome shotgun (WGS) entry which is preliminary data.</text>
</comment>
<keyword evidence="2" id="KW-1185">Reference proteome</keyword>
<organism evidence="1 2">
    <name type="scientific">Dermacentor silvarum</name>
    <name type="common">Tick</name>
    <dbReference type="NCBI Taxonomy" id="543639"/>
    <lineage>
        <taxon>Eukaryota</taxon>
        <taxon>Metazoa</taxon>
        <taxon>Ecdysozoa</taxon>
        <taxon>Arthropoda</taxon>
        <taxon>Chelicerata</taxon>
        <taxon>Arachnida</taxon>
        <taxon>Acari</taxon>
        <taxon>Parasitiformes</taxon>
        <taxon>Ixodida</taxon>
        <taxon>Ixodoidea</taxon>
        <taxon>Ixodidae</taxon>
        <taxon>Rhipicephalinae</taxon>
        <taxon>Dermacentor</taxon>
    </lineage>
</organism>
<evidence type="ECO:0000313" key="1">
    <source>
        <dbReference type="EMBL" id="KAH7941535.1"/>
    </source>
</evidence>
<gene>
    <name evidence="1" type="ORF">HPB49_014710</name>
</gene>
<evidence type="ECO:0000313" key="2">
    <source>
        <dbReference type="Proteomes" id="UP000821865"/>
    </source>
</evidence>
<accession>A0ACB8CFJ8</accession>
<proteinExistence type="predicted"/>
<dbReference type="EMBL" id="CM023476">
    <property type="protein sequence ID" value="KAH7941535.1"/>
    <property type="molecule type" value="Genomic_DNA"/>
</dbReference>
<name>A0ACB8CFJ8_DERSI</name>
<reference evidence="1" key="1">
    <citation type="submission" date="2020-05" db="EMBL/GenBank/DDBJ databases">
        <title>Large-scale comparative analyses of tick genomes elucidate their genetic diversity and vector capacities.</title>
        <authorList>
            <person name="Jia N."/>
            <person name="Wang J."/>
            <person name="Shi W."/>
            <person name="Du L."/>
            <person name="Sun Y."/>
            <person name="Zhan W."/>
            <person name="Jiang J."/>
            <person name="Wang Q."/>
            <person name="Zhang B."/>
            <person name="Ji P."/>
            <person name="Sakyi L.B."/>
            <person name="Cui X."/>
            <person name="Yuan T."/>
            <person name="Jiang B."/>
            <person name="Yang W."/>
            <person name="Lam T.T.-Y."/>
            <person name="Chang Q."/>
            <person name="Ding S."/>
            <person name="Wang X."/>
            <person name="Zhu J."/>
            <person name="Ruan X."/>
            <person name="Zhao L."/>
            <person name="Wei J."/>
            <person name="Que T."/>
            <person name="Du C."/>
            <person name="Cheng J."/>
            <person name="Dai P."/>
            <person name="Han X."/>
            <person name="Huang E."/>
            <person name="Gao Y."/>
            <person name="Liu J."/>
            <person name="Shao H."/>
            <person name="Ye R."/>
            <person name="Li L."/>
            <person name="Wei W."/>
            <person name="Wang X."/>
            <person name="Wang C."/>
            <person name="Yang T."/>
            <person name="Huo Q."/>
            <person name="Li W."/>
            <person name="Guo W."/>
            <person name="Chen H."/>
            <person name="Zhou L."/>
            <person name="Ni X."/>
            <person name="Tian J."/>
            <person name="Zhou Y."/>
            <person name="Sheng Y."/>
            <person name="Liu T."/>
            <person name="Pan Y."/>
            <person name="Xia L."/>
            <person name="Li J."/>
            <person name="Zhao F."/>
            <person name="Cao W."/>
        </authorList>
    </citation>
    <scope>NUCLEOTIDE SEQUENCE</scope>
    <source>
        <strain evidence="1">Dsil-2018</strain>
    </source>
</reference>
<protein>
    <submittedName>
        <fullName evidence="1">Uncharacterized protein</fullName>
    </submittedName>
</protein>
<dbReference type="Proteomes" id="UP000821865">
    <property type="component" value="Chromosome 7"/>
</dbReference>